<keyword evidence="7 11" id="KW-0808">Transferase</keyword>
<evidence type="ECO:0000256" key="6">
    <source>
        <dbReference type="ARBA" id="ARBA00022676"/>
    </source>
</evidence>
<evidence type="ECO:0000256" key="5">
    <source>
        <dbReference type="ARBA" id="ARBA00022556"/>
    </source>
</evidence>
<evidence type="ECO:0000256" key="10">
    <source>
        <dbReference type="NCBIfam" id="TIGR00215"/>
    </source>
</evidence>
<dbReference type="GO" id="GO:0005543">
    <property type="term" value="F:phospholipid binding"/>
    <property type="evidence" value="ECO:0007669"/>
    <property type="project" value="TreeGrafter"/>
</dbReference>
<dbReference type="GO" id="GO:0009245">
    <property type="term" value="P:lipid A biosynthetic process"/>
    <property type="evidence" value="ECO:0007669"/>
    <property type="project" value="UniProtKB-UniRule"/>
</dbReference>
<protein>
    <recommendedName>
        <fullName evidence="3 10">Lipid-A-disaccharide synthase</fullName>
        <ecNumber evidence="2 10">2.4.1.182</ecNumber>
    </recommendedName>
</protein>
<evidence type="ECO:0000256" key="1">
    <source>
        <dbReference type="ARBA" id="ARBA00002056"/>
    </source>
</evidence>
<dbReference type="Proteomes" id="UP000320393">
    <property type="component" value="Unassembled WGS sequence"/>
</dbReference>
<dbReference type="AlphaFoldDB" id="A0A537M9P0"/>
<dbReference type="Pfam" id="PF02684">
    <property type="entry name" value="LpxB"/>
    <property type="match status" value="1"/>
</dbReference>
<evidence type="ECO:0000256" key="7">
    <source>
        <dbReference type="ARBA" id="ARBA00022679"/>
    </source>
</evidence>
<dbReference type="SUPFAM" id="SSF53756">
    <property type="entry name" value="UDP-Glycosyltransferase/glycogen phosphorylase"/>
    <property type="match status" value="1"/>
</dbReference>
<accession>A0A537M9P0</accession>
<keyword evidence="4" id="KW-0444">Lipid biosynthesis</keyword>
<sequence length="391" mass="42253">MAGAGPRVLIVAGEVSGDHQGALLARVLRRCRPDLSIAGAGGVEMAAAGVDVLVDSVRWGVIGYVEAYARLPVFALRFWGLVRLIERARPDLLVLVDFPGMNRELARHFAGRLPMVYFVPPQIYFRRGRTAARMARTAVRLLAVLPFEAEAYRSAGADVVFIGHPAVDAAQEDAGSAGRLREEWGLLPGPVIGLLPGSRVQEIRALLAPMLAAARELRAGGGAQFLLPVASPFLRSQIQRAIARVGCPVRLVPGRALDVMRVADIVVVASGTATVEAACVGVPMVVAYRLSRLTDWIARRFVVTPDVYRVGFSIPNIVVHRRIVPELLNAEVNGARIKAEVERLLAAPEARAQMRDDLAEVRRRLGPPGVLARAAEETLRVLDSPRGVTLR</sequence>
<organism evidence="11 12">
    <name type="scientific">Candidatus Segetimicrobium genomatis</name>
    <dbReference type="NCBI Taxonomy" id="2569760"/>
    <lineage>
        <taxon>Bacteria</taxon>
        <taxon>Bacillati</taxon>
        <taxon>Candidatus Sysuimicrobiota</taxon>
        <taxon>Candidatus Sysuimicrobiia</taxon>
        <taxon>Candidatus Sysuimicrobiales</taxon>
        <taxon>Candidatus Segetimicrobiaceae</taxon>
        <taxon>Candidatus Segetimicrobium</taxon>
    </lineage>
</organism>
<reference evidence="11 12" key="1">
    <citation type="journal article" date="2019" name="Nat. Microbiol.">
        <title>Mediterranean grassland soil C-N compound turnover is dependent on rainfall and depth, and is mediated by genomically divergent microorganisms.</title>
        <authorList>
            <person name="Diamond S."/>
            <person name="Andeer P.F."/>
            <person name="Li Z."/>
            <person name="Crits-Christoph A."/>
            <person name="Burstein D."/>
            <person name="Anantharaman K."/>
            <person name="Lane K.R."/>
            <person name="Thomas B.C."/>
            <person name="Pan C."/>
            <person name="Northen T.R."/>
            <person name="Banfield J.F."/>
        </authorList>
    </citation>
    <scope>NUCLEOTIDE SEQUENCE [LARGE SCALE GENOMIC DNA]</scope>
    <source>
        <strain evidence="11">NP_5</strain>
    </source>
</reference>
<evidence type="ECO:0000313" key="11">
    <source>
        <dbReference type="EMBL" id="TMJ16979.1"/>
    </source>
</evidence>
<comment type="catalytic activity">
    <reaction evidence="9">
        <text>a lipid X + a UDP-2-N,3-O-bis[(3R)-3-hydroxyacyl]-alpha-D-glucosamine = a lipid A disaccharide + UDP + H(+)</text>
        <dbReference type="Rhea" id="RHEA:67828"/>
        <dbReference type="ChEBI" id="CHEBI:15378"/>
        <dbReference type="ChEBI" id="CHEBI:58223"/>
        <dbReference type="ChEBI" id="CHEBI:137748"/>
        <dbReference type="ChEBI" id="CHEBI:176338"/>
        <dbReference type="ChEBI" id="CHEBI:176343"/>
        <dbReference type="EC" id="2.4.1.182"/>
    </reaction>
</comment>
<evidence type="ECO:0000256" key="8">
    <source>
        <dbReference type="ARBA" id="ARBA00023098"/>
    </source>
</evidence>
<evidence type="ECO:0000256" key="3">
    <source>
        <dbReference type="ARBA" id="ARBA00020902"/>
    </source>
</evidence>
<keyword evidence="8" id="KW-0443">Lipid metabolism</keyword>
<dbReference type="PANTHER" id="PTHR30372">
    <property type="entry name" value="LIPID-A-DISACCHARIDE SYNTHASE"/>
    <property type="match status" value="1"/>
</dbReference>
<dbReference type="InterPro" id="IPR003835">
    <property type="entry name" value="Glyco_trans_19"/>
</dbReference>
<name>A0A537M9P0_9BACT</name>
<evidence type="ECO:0000256" key="9">
    <source>
        <dbReference type="ARBA" id="ARBA00048975"/>
    </source>
</evidence>
<keyword evidence="6 11" id="KW-0328">Glycosyltransferase</keyword>
<dbReference type="GO" id="GO:0016020">
    <property type="term" value="C:membrane"/>
    <property type="evidence" value="ECO:0007669"/>
    <property type="project" value="GOC"/>
</dbReference>
<dbReference type="PANTHER" id="PTHR30372:SF4">
    <property type="entry name" value="LIPID-A-DISACCHARIDE SYNTHASE, MITOCHONDRIAL-RELATED"/>
    <property type="match status" value="1"/>
</dbReference>
<dbReference type="EC" id="2.4.1.182" evidence="2 10"/>
<evidence type="ECO:0000256" key="2">
    <source>
        <dbReference type="ARBA" id="ARBA00012687"/>
    </source>
</evidence>
<evidence type="ECO:0000313" key="12">
    <source>
        <dbReference type="Proteomes" id="UP000320393"/>
    </source>
</evidence>
<dbReference type="NCBIfam" id="TIGR00215">
    <property type="entry name" value="lpxB"/>
    <property type="match status" value="1"/>
</dbReference>
<comment type="caution">
    <text evidence="11">The sequence shown here is derived from an EMBL/GenBank/DDBJ whole genome shotgun (WGS) entry which is preliminary data.</text>
</comment>
<comment type="function">
    <text evidence="1">Condensation of UDP-2,3-diacylglucosamine and 2,3-diacylglucosamine-1-phosphate to form lipid A disaccharide, a precursor of lipid A, a phosphorylated glycolipid that anchors the lipopolysaccharide to the outer membrane of the cell.</text>
</comment>
<proteinExistence type="predicted"/>
<dbReference type="EMBL" id="VBAM01000003">
    <property type="protein sequence ID" value="TMJ16979.1"/>
    <property type="molecule type" value="Genomic_DNA"/>
</dbReference>
<evidence type="ECO:0000256" key="4">
    <source>
        <dbReference type="ARBA" id="ARBA00022516"/>
    </source>
</evidence>
<dbReference type="Gene3D" id="3.40.50.2000">
    <property type="entry name" value="Glycogen Phosphorylase B"/>
    <property type="match status" value="1"/>
</dbReference>
<gene>
    <name evidence="11" type="ORF">E6H02_00095</name>
</gene>
<dbReference type="GO" id="GO:0008915">
    <property type="term" value="F:lipid-A-disaccharide synthase activity"/>
    <property type="evidence" value="ECO:0007669"/>
    <property type="project" value="UniProtKB-UniRule"/>
</dbReference>
<keyword evidence="5" id="KW-0441">Lipid A biosynthesis</keyword>